<evidence type="ECO:0000313" key="2">
    <source>
        <dbReference type="Proteomes" id="UP001222118"/>
    </source>
</evidence>
<gene>
    <name evidence="1" type="ORF">PSQ90_12445</name>
</gene>
<keyword evidence="2" id="KW-1185">Reference proteome</keyword>
<dbReference type="RefSeq" id="WP_282210614.1">
    <property type="nucleotide sequence ID" value="NZ_CP118247.1"/>
</dbReference>
<accession>A0ABY7YVL9</accession>
<evidence type="ECO:0000313" key="1">
    <source>
        <dbReference type="EMBL" id="WDR05095.1"/>
    </source>
</evidence>
<dbReference type="Proteomes" id="UP001222118">
    <property type="component" value="Chromosome"/>
</dbReference>
<dbReference type="EMBL" id="CP118247">
    <property type="protein sequence ID" value="WDR05095.1"/>
    <property type="molecule type" value="Genomic_DNA"/>
</dbReference>
<dbReference type="InterPro" id="IPR036390">
    <property type="entry name" value="WH_DNA-bd_sf"/>
</dbReference>
<dbReference type="Gene3D" id="1.10.10.10">
    <property type="entry name" value="Winged helix-like DNA-binding domain superfamily/Winged helix DNA-binding domain"/>
    <property type="match status" value="1"/>
</dbReference>
<sequence length="140" mass="15690">MSRPSSRSNLYRLIEAGQLAHQAVLVPLRERGLEPGDDAVLFILARQGTAETELAQELGTEPTLLEPRIARLIERDLVTRQAVGPLLTPGLALTERGTRIRDSLAENWAELEKALMGELKKKQRKSLGETLKRFNELLRL</sequence>
<organism evidence="1 2">
    <name type="scientific">Devosia rhodophyticola</name>
    <dbReference type="NCBI Taxonomy" id="3026423"/>
    <lineage>
        <taxon>Bacteria</taxon>
        <taxon>Pseudomonadati</taxon>
        <taxon>Pseudomonadota</taxon>
        <taxon>Alphaproteobacteria</taxon>
        <taxon>Hyphomicrobiales</taxon>
        <taxon>Devosiaceae</taxon>
        <taxon>Devosia</taxon>
    </lineage>
</organism>
<proteinExistence type="predicted"/>
<dbReference type="SUPFAM" id="SSF46785">
    <property type="entry name" value="Winged helix' DNA-binding domain"/>
    <property type="match status" value="1"/>
</dbReference>
<dbReference type="InterPro" id="IPR036388">
    <property type="entry name" value="WH-like_DNA-bd_sf"/>
</dbReference>
<reference evidence="1 2" key="1">
    <citation type="submission" date="2023-02" db="EMBL/GenBank/DDBJ databases">
        <title>Devosia chondri sp. nov., isolated from the phycosphere of marine algae.</title>
        <authorList>
            <person name="Kim J.M."/>
            <person name="Lee J.K."/>
            <person name="Choi B.J."/>
            <person name="Bayburt H."/>
            <person name="Jeon C.O."/>
        </authorList>
    </citation>
    <scope>NUCLEOTIDE SEQUENCE [LARGE SCALE GENOMIC DNA]</scope>
    <source>
        <strain evidence="1 2">G2-5</strain>
    </source>
</reference>
<evidence type="ECO:0008006" key="3">
    <source>
        <dbReference type="Google" id="ProtNLM"/>
    </source>
</evidence>
<name>A0ABY7YVL9_9HYPH</name>
<protein>
    <recommendedName>
        <fullName evidence="3">MarR family transcriptional regulator</fullName>
    </recommendedName>
</protein>